<feature type="compositionally biased region" description="Low complexity" evidence="3">
    <location>
        <begin position="197"/>
        <end position="216"/>
    </location>
</feature>
<dbReference type="PANTHER" id="PTHR48051:SF1">
    <property type="entry name" value="RAS SUPPRESSOR PROTEIN 1"/>
    <property type="match status" value="1"/>
</dbReference>
<dbReference type="GO" id="GO:0005737">
    <property type="term" value="C:cytoplasm"/>
    <property type="evidence" value="ECO:0007669"/>
    <property type="project" value="TreeGrafter"/>
</dbReference>
<gene>
    <name evidence="4" type="ORF">PECM_001461</name>
</gene>
<dbReference type="OrthoDB" id="676979at2759"/>
<sequence>MDDHPKTLPRPSSGIPRLTASRLPLPKSTGPKSIRPSPSRDRLQADPGLDHSRLRRPSYETLRKQPSISRLSLPAKQVLRPSSKGNDTTTQPSQTQLADISNLSTYDGQDDGQLHEEDRGRLEVRPSLSERTKETIAQIPPSPASVRRQSSFFSGASPARSPSRTPSNASSYSRSPSRSSNGQSTPGDLLAQPVSKLRLPSRPRASVPSVSSLASPTATEAAKSPSRIKAPSSRPSLVGNGTLSQDAASRRTIPTKPMGTGSTLPAPSSAGPALVKKPSRPVLSDMGPPARPLQVRKTRAPQNNPSSTIKAPSSTPRHVSAASSVLDDLTPEQQAQSKARKVSKSSNALRDTIAKAKAARKAAAQAANDKDAEPTAAIAPNNVRGAPDDEDPFNQLPKGSNTAVLKKRVEGARASGTLNIAALGLTEIPKEVIKMYEFDAESSSNWFENVDLVKFIAADNELTAIADEVFPDVDPANFNPESEERGPQFCGLETLDLHGNKLCSLPMGIRQINQLRVLNVSNNDLTLDNLAVILQITSLVDLKLAGNKLDGAFSPAIGQLRSLESLDLRKNTLTRLPDEMANLTSLKVLDVGENQLSSLPFDALSRLPIKTLNAPKNQLQGTLIPSTVDQLPDLQALNVASNSLESLAGNDQLSLPNLHSLVVNVNRIKKLPCLATWQSLSTLVAGDNRLEEIPDGFVDLKGIRAADFSGNHLTRVDERIGLIVSLSNFSISNNPLRERKLLSMSSDDILQDLRRRCEPEPGPQDTDDEGSVATQFTLAPETPVGENGWRLKPGGVLDLSHSDLVELSLDKLGATNRDEVRSLYLQHNELRILPAPALKMVASGLVDLDLSHNPLHSAELLSCPLELPKLQSLNLSAAGLKSIDLLLENLLAPTLNFLDISNNRLAGPLSHIRHFFPGVKTLLASDNQFSKVEFEAVQGLQVLDLSNNDIDHLPPKIGLLGAERSPRNWGGGAALRRFEVAGNRFRVPRWQIVAKGTDAVLEFLKDHIPTQDLPEWEHEDAASRIDTF</sequence>
<organism evidence="4 5">
    <name type="scientific">Penicillium ucsense</name>
    <dbReference type="NCBI Taxonomy" id="2839758"/>
    <lineage>
        <taxon>Eukaryota</taxon>
        <taxon>Fungi</taxon>
        <taxon>Dikarya</taxon>
        <taxon>Ascomycota</taxon>
        <taxon>Pezizomycotina</taxon>
        <taxon>Eurotiomycetes</taxon>
        <taxon>Eurotiomycetidae</taxon>
        <taxon>Eurotiales</taxon>
        <taxon>Aspergillaceae</taxon>
        <taxon>Penicillium</taxon>
    </lineage>
</organism>
<feature type="region of interest" description="Disordered" evidence="3">
    <location>
        <begin position="360"/>
        <end position="400"/>
    </location>
</feature>
<proteinExistence type="predicted"/>
<evidence type="ECO:0000256" key="1">
    <source>
        <dbReference type="ARBA" id="ARBA00022614"/>
    </source>
</evidence>
<dbReference type="SUPFAM" id="SSF52058">
    <property type="entry name" value="L domain-like"/>
    <property type="match status" value="2"/>
</dbReference>
<feature type="compositionally biased region" description="Polar residues" evidence="3">
    <location>
        <begin position="233"/>
        <end position="247"/>
    </location>
</feature>
<feature type="compositionally biased region" description="Polar residues" evidence="3">
    <location>
        <begin position="300"/>
        <end position="323"/>
    </location>
</feature>
<feature type="compositionally biased region" description="Basic and acidic residues" evidence="3">
    <location>
        <begin position="38"/>
        <end position="63"/>
    </location>
</feature>
<keyword evidence="1" id="KW-0433">Leucine-rich repeat</keyword>
<evidence type="ECO:0000256" key="3">
    <source>
        <dbReference type="SAM" id="MobiDB-lite"/>
    </source>
</evidence>
<evidence type="ECO:0000256" key="2">
    <source>
        <dbReference type="ARBA" id="ARBA00022737"/>
    </source>
</evidence>
<dbReference type="Gene3D" id="3.80.10.10">
    <property type="entry name" value="Ribonuclease Inhibitor"/>
    <property type="match status" value="4"/>
</dbReference>
<name>A0A8J8WJ67_9EURO</name>
<dbReference type="InterPro" id="IPR050216">
    <property type="entry name" value="LRR_domain-containing"/>
</dbReference>
<dbReference type="Pfam" id="PF00560">
    <property type="entry name" value="LRR_1"/>
    <property type="match status" value="1"/>
</dbReference>
<evidence type="ECO:0000313" key="4">
    <source>
        <dbReference type="EMBL" id="KAF7718600.1"/>
    </source>
</evidence>
<feature type="compositionally biased region" description="Polar residues" evidence="3">
    <location>
        <begin position="83"/>
        <end position="107"/>
    </location>
</feature>
<dbReference type="Pfam" id="PF13855">
    <property type="entry name" value="LRR_8"/>
    <property type="match status" value="1"/>
</dbReference>
<keyword evidence="2" id="KW-0677">Repeat</keyword>
<comment type="caution">
    <text evidence="4">The sequence shown here is derived from an EMBL/GenBank/DDBJ whole genome shotgun (WGS) entry which is preliminary data.</text>
</comment>
<dbReference type="SMART" id="SM00364">
    <property type="entry name" value="LRR_BAC"/>
    <property type="match status" value="6"/>
</dbReference>
<feature type="region of interest" description="Disordered" evidence="3">
    <location>
        <begin position="1"/>
        <end position="348"/>
    </location>
</feature>
<accession>A0A8J8WJ67</accession>
<dbReference type="SMART" id="SM00369">
    <property type="entry name" value="LRR_TYP"/>
    <property type="match status" value="8"/>
</dbReference>
<dbReference type="Proteomes" id="UP000631181">
    <property type="component" value="Unassembled WGS sequence"/>
</dbReference>
<dbReference type="InterPro" id="IPR032675">
    <property type="entry name" value="LRR_dom_sf"/>
</dbReference>
<feature type="compositionally biased region" description="Basic and acidic residues" evidence="3">
    <location>
        <begin position="112"/>
        <end position="134"/>
    </location>
</feature>
<reference evidence="4" key="1">
    <citation type="journal article" date="2020" name="Front. Microbiol.">
        <title>Gene regulatory networks of Penicillium echinulatum 2HH and Penicillium oxalicum 114-2 inferred by a computational biology approach.</title>
        <authorList>
            <person name="Lenz A.R."/>
            <person name="Galan-Vasquez E."/>
            <person name="Balbinot E."/>
            <person name="De Abreu F.P."/>
            <person name="De Oliveira N.S."/>
            <person name="Da Rosa L.O."/>
            <person name="De Avila E Silva S."/>
            <person name="Camassola M."/>
            <person name="Dillon A.J.P."/>
            <person name="Perez-Rueda E."/>
        </authorList>
    </citation>
    <scope>NUCLEOTIDE SEQUENCE</scope>
    <source>
        <strain evidence="4">S1M29</strain>
    </source>
</reference>
<keyword evidence="5" id="KW-1185">Reference proteome</keyword>
<evidence type="ECO:0000313" key="5">
    <source>
        <dbReference type="Proteomes" id="UP000631181"/>
    </source>
</evidence>
<dbReference type="PANTHER" id="PTHR48051">
    <property type="match status" value="1"/>
</dbReference>
<protein>
    <submittedName>
        <fullName evidence="4">Leucine-rich repeat-containing protein 40</fullName>
    </submittedName>
</protein>
<dbReference type="AlphaFoldDB" id="A0A8J8WJ67"/>
<dbReference type="EMBL" id="WIWV01000013">
    <property type="protein sequence ID" value="KAF7718600.1"/>
    <property type="molecule type" value="Genomic_DNA"/>
</dbReference>
<feature type="compositionally biased region" description="Low complexity" evidence="3">
    <location>
        <begin position="150"/>
        <end position="186"/>
    </location>
</feature>
<dbReference type="PROSITE" id="PS51450">
    <property type="entry name" value="LRR"/>
    <property type="match status" value="1"/>
</dbReference>
<dbReference type="InterPro" id="IPR003591">
    <property type="entry name" value="Leu-rich_rpt_typical-subtyp"/>
</dbReference>
<dbReference type="InterPro" id="IPR001611">
    <property type="entry name" value="Leu-rich_rpt"/>
</dbReference>